<dbReference type="InterPro" id="IPR029021">
    <property type="entry name" value="Prot-tyrosine_phosphatase-like"/>
</dbReference>
<reference evidence="1 2" key="1">
    <citation type="submission" date="2018-11" db="EMBL/GenBank/DDBJ databases">
        <authorList>
            <consortium name="Pathogen Informatics"/>
        </authorList>
    </citation>
    <scope>NUCLEOTIDE SEQUENCE [LARGE SCALE GENOMIC DNA]</scope>
</reference>
<dbReference type="SUPFAM" id="SSF52799">
    <property type="entry name" value="(Phosphotyrosine protein) phosphatases II"/>
    <property type="match status" value="1"/>
</dbReference>
<keyword evidence="2" id="KW-1185">Reference proteome</keyword>
<dbReference type="AlphaFoldDB" id="A0A3P7PM94"/>
<evidence type="ECO:0000313" key="1">
    <source>
        <dbReference type="EMBL" id="VDN44061.1"/>
    </source>
</evidence>
<name>A0A3P7PM94_DIBLA</name>
<dbReference type="Gene3D" id="3.90.190.10">
    <property type="entry name" value="Protein tyrosine phosphatase superfamily"/>
    <property type="match status" value="1"/>
</dbReference>
<proteinExistence type="predicted"/>
<sequence>MQVFDTHNQQLKCDAALWDEFKTLEELTRQQDVDHGLTTFMAAMETTQNRYADMPPYDQNIVRLDRDWGTYCKDQQPIGSVARAIFHALTHIP</sequence>
<gene>
    <name evidence="1" type="ORF">DILT_LOCUS19255</name>
</gene>
<dbReference type="EMBL" id="UYRU01110119">
    <property type="protein sequence ID" value="VDN44061.1"/>
    <property type="molecule type" value="Genomic_DNA"/>
</dbReference>
<evidence type="ECO:0000313" key="2">
    <source>
        <dbReference type="Proteomes" id="UP000281553"/>
    </source>
</evidence>
<dbReference type="OrthoDB" id="9979034at2759"/>
<organism evidence="1 2">
    <name type="scientific">Dibothriocephalus latus</name>
    <name type="common">Fish tapeworm</name>
    <name type="synonym">Diphyllobothrium latum</name>
    <dbReference type="NCBI Taxonomy" id="60516"/>
    <lineage>
        <taxon>Eukaryota</taxon>
        <taxon>Metazoa</taxon>
        <taxon>Spiralia</taxon>
        <taxon>Lophotrochozoa</taxon>
        <taxon>Platyhelminthes</taxon>
        <taxon>Cestoda</taxon>
        <taxon>Eucestoda</taxon>
        <taxon>Diphyllobothriidea</taxon>
        <taxon>Diphyllobothriidae</taxon>
        <taxon>Dibothriocephalus</taxon>
    </lineage>
</organism>
<accession>A0A3P7PM94</accession>
<protein>
    <submittedName>
        <fullName evidence="1">Uncharacterized protein</fullName>
    </submittedName>
</protein>
<dbReference type="Proteomes" id="UP000281553">
    <property type="component" value="Unassembled WGS sequence"/>
</dbReference>